<dbReference type="EMBL" id="AGWM01000010">
    <property type="protein sequence ID" value="EPD26923.1"/>
    <property type="molecule type" value="Genomic_DNA"/>
</dbReference>
<reference evidence="1 2" key="1">
    <citation type="submission" date="2013-05" db="EMBL/GenBank/DDBJ databases">
        <title>The Genome Sequence of Actinobaculum schaalii FB123-CNA2.</title>
        <authorList>
            <consortium name="The Broad Institute Genomics Platform"/>
            <person name="Earl A."/>
            <person name="Ward D."/>
            <person name="Feldgarden M."/>
            <person name="Gevers D."/>
            <person name="Saerens B."/>
            <person name="Vaneechoutte M."/>
            <person name="Walker B."/>
            <person name="Young S."/>
            <person name="Zeng Q."/>
            <person name="Gargeya S."/>
            <person name="Fitzgerald M."/>
            <person name="Haas B."/>
            <person name="Abouelleil A."/>
            <person name="Allen A.W."/>
            <person name="Alvarado L."/>
            <person name="Arachchi H.M."/>
            <person name="Berlin A.M."/>
            <person name="Chapman S.B."/>
            <person name="Gainer-Dewar J."/>
            <person name="Goldberg J."/>
            <person name="Griggs A."/>
            <person name="Gujja S."/>
            <person name="Hansen M."/>
            <person name="Howarth C."/>
            <person name="Imamovic A."/>
            <person name="Ireland A."/>
            <person name="Larimer J."/>
            <person name="McCowan C."/>
            <person name="Murphy C."/>
            <person name="Pearson M."/>
            <person name="Poon T.W."/>
            <person name="Priest M."/>
            <person name="Roberts A."/>
            <person name="Saif S."/>
            <person name="Shea T."/>
            <person name="Sisk P."/>
            <person name="Sykes S."/>
            <person name="Wortman J."/>
            <person name="Nusbaum C."/>
            <person name="Birren B."/>
        </authorList>
    </citation>
    <scope>NUCLEOTIDE SEQUENCE [LARGE SCALE GENOMIC DNA]</scope>
    <source>
        <strain evidence="1 2">FB123-CNA-2</strain>
    </source>
</reference>
<dbReference type="Proteomes" id="UP000014393">
    <property type="component" value="Unassembled WGS sequence"/>
</dbReference>
<gene>
    <name evidence="1" type="ORF">HMPREF9237_00857</name>
</gene>
<organism evidence="1 2">
    <name type="scientific">Actinotignum schaalii FB123-CNA-2</name>
    <dbReference type="NCBI Taxonomy" id="883067"/>
    <lineage>
        <taxon>Bacteria</taxon>
        <taxon>Bacillati</taxon>
        <taxon>Actinomycetota</taxon>
        <taxon>Actinomycetes</taxon>
        <taxon>Actinomycetales</taxon>
        <taxon>Actinomycetaceae</taxon>
        <taxon>Actinotignum</taxon>
    </lineage>
</organism>
<dbReference type="RefSeq" id="WP_016442483.1">
    <property type="nucleotide sequence ID" value="NZ_KE150262.1"/>
</dbReference>
<dbReference type="HOGENOM" id="CLU_062165_0_0_11"/>
<evidence type="ECO:0008006" key="3">
    <source>
        <dbReference type="Google" id="ProtNLM"/>
    </source>
</evidence>
<evidence type="ECO:0000313" key="1">
    <source>
        <dbReference type="EMBL" id="EPD26923.1"/>
    </source>
</evidence>
<comment type="caution">
    <text evidence="1">The sequence shown here is derived from an EMBL/GenBank/DDBJ whole genome shotgun (WGS) entry which is preliminary data.</text>
</comment>
<keyword evidence="2" id="KW-1185">Reference proteome</keyword>
<sequence length="383" mass="42066">MSNKYYASFLSKLISALEGAPVSPAFWERVNLTQAVLLGHPKPASRSVAAPYFVTDLGVRKFADPAIFYREHLKEAAFEDPFTDEAISQILTNTTIELLADFIDVLILFTGSYSAVAQWVDVNIEKLISNAPYPCLINAGTVAAAMENPISLQLFERASELSTNINDKYGAEHRAAAFEIKRMHSPEKAMQRLNACANKLNEAEPSAKTQLDLALLANLKALADIDLDTGNESVSLSQAEEKLTLLNNEFRISDTDTYSRGVRYRSQIAINRAQIEVSSGNYAGACQILSRNVDDARNGAYDYLSEALGEYAYSLFLNGEYEKALETAREAFWHNYCIGGVSGIRMVREIGIASLVKMGSAEKAEELCSVSETDLIGSKGYGF</sequence>
<protein>
    <recommendedName>
        <fullName evidence="3">MalT-like TPR region domain-containing protein</fullName>
    </recommendedName>
</protein>
<dbReference type="PATRIC" id="fig|883067.3.peg.839"/>
<dbReference type="OrthoDB" id="3252014at2"/>
<dbReference type="AlphaFoldDB" id="S2VHL0"/>
<name>S2VHL0_9ACTO</name>
<evidence type="ECO:0000313" key="2">
    <source>
        <dbReference type="Proteomes" id="UP000014393"/>
    </source>
</evidence>
<proteinExistence type="predicted"/>
<dbReference type="eggNOG" id="ENOG5033EC0">
    <property type="taxonomic scope" value="Bacteria"/>
</dbReference>
<accession>S2VHL0</accession>